<dbReference type="PANTHER" id="PTHR31210:SF68">
    <property type="entry name" value="OS06G0727800 PROTEIN"/>
    <property type="match status" value="1"/>
</dbReference>
<keyword evidence="1" id="KW-1133">Transmembrane helix</keyword>
<gene>
    <name evidence="2" type="ORF">RJ639_021037</name>
</gene>
<keyword evidence="1" id="KW-0472">Membrane</keyword>
<name>A0AA89AG11_9ASTE</name>
<sequence length="510" mass="57248">MGNLSRSAIVRKPNESMRLIITIFVGLVCGFLIGISCPTLSLAKLNVPSGLPPSTNEPFVDKSSNLSNKTEARNMNGLPKIWVPSNPRGAERLPPAIVASESDFYLHRLFGKPSEDLVMKQKYLVTFTVGYDQRKTVDSAVKKFSENFTVLLFHYDGRTTEWDEFEWSKRAIHVSAPKQTKWWFAKRFLHPDIVASYDYIFIWDEDLGVQHFDAEEYLKLVRKHGLEISQPGLENKGYTWQMTKRRGDLEVHKFVEIMAPVFSRDAWRCVWHMIQPAHEKIGVVDAQWILHQGVPSLGKQVRERCKKEWAMFQARMANAERAHYQTLGVETNDACHIAMFSQGQGQGQGQGQLLTCILPGNGPKSEAICIGFSVSSSKSYQDRERNLSCGNREMGLPSFPSPPEGGVLPLLVMNTVLSVAQLKNMVRHVLHVVGAAGDVNSPSFGEDPSSDYSVIQRSEDDMKGRAGRFRDEEEVSELTCKHFFHKVQGCGIQLKPNVQIGLLVPITGGL</sequence>
<dbReference type="InterPro" id="IPR007877">
    <property type="entry name" value="DUF707"/>
</dbReference>
<keyword evidence="3" id="KW-1185">Reference proteome</keyword>
<evidence type="ECO:0000313" key="2">
    <source>
        <dbReference type="EMBL" id="KAK3001153.1"/>
    </source>
</evidence>
<proteinExistence type="predicted"/>
<evidence type="ECO:0000313" key="3">
    <source>
        <dbReference type="Proteomes" id="UP001188597"/>
    </source>
</evidence>
<evidence type="ECO:0000256" key="1">
    <source>
        <dbReference type="SAM" id="Phobius"/>
    </source>
</evidence>
<dbReference type="PANTHER" id="PTHR31210">
    <property type="entry name" value="OS06G0731900 PROTEIN"/>
    <property type="match status" value="1"/>
</dbReference>
<dbReference type="Pfam" id="PF05212">
    <property type="entry name" value="DUF707"/>
    <property type="match status" value="2"/>
</dbReference>
<comment type="caution">
    <text evidence="2">The sequence shown here is derived from an EMBL/GenBank/DDBJ whole genome shotgun (WGS) entry which is preliminary data.</text>
</comment>
<dbReference type="EMBL" id="JAVXUP010002836">
    <property type="protein sequence ID" value="KAK3001153.1"/>
    <property type="molecule type" value="Genomic_DNA"/>
</dbReference>
<reference evidence="2" key="1">
    <citation type="submission" date="2022-12" db="EMBL/GenBank/DDBJ databases">
        <title>Draft genome assemblies for two species of Escallonia (Escalloniales).</title>
        <authorList>
            <person name="Chanderbali A."/>
            <person name="Dervinis C."/>
            <person name="Anghel I."/>
            <person name="Soltis D."/>
            <person name="Soltis P."/>
            <person name="Zapata F."/>
        </authorList>
    </citation>
    <scope>NUCLEOTIDE SEQUENCE</scope>
    <source>
        <strain evidence="2">UCBG64.0493</strain>
        <tissue evidence="2">Leaf</tissue>
    </source>
</reference>
<organism evidence="2 3">
    <name type="scientific">Escallonia herrerae</name>
    <dbReference type="NCBI Taxonomy" id="1293975"/>
    <lineage>
        <taxon>Eukaryota</taxon>
        <taxon>Viridiplantae</taxon>
        <taxon>Streptophyta</taxon>
        <taxon>Embryophyta</taxon>
        <taxon>Tracheophyta</taxon>
        <taxon>Spermatophyta</taxon>
        <taxon>Magnoliopsida</taxon>
        <taxon>eudicotyledons</taxon>
        <taxon>Gunneridae</taxon>
        <taxon>Pentapetalae</taxon>
        <taxon>asterids</taxon>
        <taxon>campanulids</taxon>
        <taxon>Escalloniales</taxon>
        <taxon>Escalloniaceae</taxon>
        <taxon>Escallonia</taxon>
    </lineage>
</organism>
<keyword evidence="1" id="KW-0812">Transmembrane</keyword>
<dbReference type="Proteomes" id="UP001188597">
    <property type="component" value="Unassembled WGS sequence"/>
</dbReference>
<protein>
    <submittedName>
        <fullName evidence="2">Uncharacterized protein</fullName>
    </submittedName>
</protein>
<accession>A0AA89AG11</accession>
<dbReference type="AlphaFoldDB" id="A0AA89AG11"/>
<feature type="transmembrane region" description="Helical" evidence="1">
    <location>
        <begin position="20"/>
        <end position="43"/>
    </location>
</feature>